<keyword evidence="2" id="KW-1185">Reference proteome</keyword>
<evidence type="ECO:0000313" key="2">
    <source>
        <dbReference type="Proteomes" id="UP000559404"/>
    </source>
</evidence>
<dbReference type="Proteomes" id="UP000559404">
    <property type="component" value="Unassembled WGS sequence"/>
</dbReference>
<proteinExistence type="predicted"/>
<protein>
    <submittedName>
        <fullName evidence="1">Uncharacterized protein</fullName>
    </submittedName>
</protein>
<reference evidence="1 2" key="2">
    <citation type="submission" date="2020-08" db="EMBL/GenBank/DDBJ databases">
        <title>Stappia taiwanensis sp. nov., isolated from a coastal thermal spring.</title>
        <authorList>
            <person name="Kampfer P."/>
        </authorList>
    </citation>
    <scope>NUCLEOTIDE SEQUENCE [LARGE SCALE GENOMIC DNA]</scope>
    <source>
        <strain evidence="1 2">DSM 23284</strain>
    </source>
</reference>
<comment type="caution">
    <text evidence="1">The sequence shown here is derived from an EMBL/GenBank/DDBJ whole genome shotgun (WGS) entry which is preliminary data.</text>
</comment>
<name>A0A838XLJ3_9HYPH</name>
<organism evidence="1 2">
    <name type="scientific">Stappia taiwanensis</name>
    <dbReference type="NCBI Taxonomy" id="992267"/>
    <lineage>
        <taxon>Bacteria</taxon>
        <taxon>Pseudomonadati</taxon>
        <taxon>Pseudomonadota</taxon>
        <taxon>Alphaproteobacteria</taxon>
        <taxon>Hyphomicrobiales</taxon>
        <taxon>Stappiaceae</taxon>
        <taxon>Stappia</taxon>
    </lineage>
</organism>
<dbReference type="AlphaFoldDB" id="A0A838XLJ3"/>
<dbReference type="EMBL" id="JACEON010000002">
    <property type="protein sequence ID" value="MBA4610717.1"/>
    <property type="molecule type" value="Genomic_DNA"/>
</dbReference>
<sequence>MRFSEETRYPHPVLAQDTGDFTTGEFDMVFTLSEDIATGALSIQHETTLTEDGIRQLVETGRASVGCFVRCADTYHTELRTLAWPSGRTDFAAGVLLNRVSLRPIVWLNDELSAWDPGTIHPEFSPPVDLSRGDIIAIGEEHIISVGQAKLAPIESIFELDRSPDIPEGTLQVELERDRITILAGEKTHETIMLLREQKAGKPVVMNAVYLPAVMEVLDALQSGADQYEPYRWHAPFTARCDARGVDPKTDTSILESAQKLLDSPASGLEQLVAEADR</sequence>
<dbReference type="RefSeq" id="WP_181758896.1">
    <property type="nucleotide sequence ID" value="NZ_BMCR01000002.1"/>
</dbReference>
<evidence type="ECO:0000313" key="1">
    <source>
        <dbReference type="EMBL" id="MBA4610717.1"/>
    </source>
</evidence>
<reference evidence="1 2" key="1">
    <citation type="submission" date="2020-07" db="EMBL/GenBank/DDBJ databases">
        <authorList>
            <person name="Li M."/>
        </authorList>
    </citation>
    <scope>NUCLEOTIDE SEQUENCE [LARGE SCALE GENOMIC DNA]</scope>
    <source>
        <strain evidence="1 2">DSM 23284</strain>
    </source>
</reference>
<accession>A0A838XLJ3</accession>
<gene>
    <name evidence="1" type="ORF">H1W37_03570</name>
</gene>